<dbReference type="Pfam" id="PF00535">
    <property type="entry name" value="Glycos_transf_2"/>
    <property type="match status" value="1"/>
</dbReference>
<accession>A0A090ZHJ2</accession>
<reference evidence="6 8" key="2">
    <citation type="submission" date="2018-08" db="EMBL/GenBank/DDBJ databases">
        <title>Bacillus clarus sp. nov. strain PS00077A.</title>
        <authorList>
            <person name="Mendez Acevedo M."/>
            <person name="Carroll L."/>
            <person name="Mukherjee M."/>
            <person name="Wiedmann M."/>
            <person name="Kovac J."/>
        </authorList>
    </citation>
    <scope>NUCLEOTIDE SEQUENCE [LARGE SCALE GENOMIC DNA]</scope>
    <source>
        <strain evidence="6 8">PS00077A</strain>
    </source>
</reference>
<protein>
    <submittedName>
        <fullName evidence="5">Glycosyl transferase 2 family protein</fullName>
    </submittedName>
    <submittedName>
        <fullName evidence="6">Glycosyltransferase</fullName>
    </submittedName>
</protein>
<evidence type="ECO:0000313" key="7">
    <source>
        <dbReference type="Proteomes" id="UP000029389"/>
    </source>
</evidence>
<comment type="similarity">
    <text evidence="1">Belongs to the glycosyltransferase 2 family.</text>
</comment>
<dbReference type="SUPFAM" id="SSF53448">
    <property type="entry name" value="Nucleotide-diphospho-sugar transferases"/>
    <property type="match status" value="1"/>
</dbReference>
<dbReference type="CDD" id="cd00761">
    <property type="entry name" value="Glyco_tranf_GTA_type"/>
    <property type="match status" value="1"/>
</dbReference>
<dbReference type="PANTHER" id="PTHR22916">
    <property type="entry name" value="GLYCOSYLTRANSFERASE"/>
    <property type="match status" value="1"/>
</dbReference>
<dbReference type="AlphaFoldDB" id="A0A090ZHJ2"/>
<dbReference type="PATRIC" id="fig|1405.8.peg.2421"/>
<keyword evidence="8" id="KW-1185">Reference proteome</keyword>
<reference evidence="5 7" key="1">
    <citation type="submission" date="2014-04" db="EMBL/GenBank/DDBJ databases">
        <authorList>
            <person name="Bishop-Lilly K.A."/>
            <person name="Broomall S.M."/>
            <person name="Chain P.S."/>
            <person name="Chertkov O."/>
            <person name="Coyne S.R."/>
            <person name="Daligault H.E."/>
            <person name="Davenport K.W."/>
            <person name="Erkkila T."/>
            <person name="Frey K.G."/>
            <person name="Gibbons H.S."/>
            <person name="Gu W."/>
            <person name="Jaissle J."/>
            <person name="Johnson S.L."/>
            <person name="Koroleva G.I."/>
            <person name="Ladner J.T."/>
            <person name="Lo C.-C."/>
            <person name="Minogue T.D."/>
            <person name="Munk C."/>
            <person name="Palacios G.F."/>
            <person name="Redden C.L."/>
            <person name="Rosenzweig C.N."/>
            <person name="Scholz M.B."/>
            <person name="Teshima H."/>
            <person name="Xu Y."/>
        </authorList>
    </citation>
    <scope>NUCLEOTIDE SEQUENCE [LARGE SCALE GENOMIC DNA]</scope>
    <source>
        <strain evidence="5 7">BHP</strain>
    </source>
</reference>
<feature type="domain" description="Glycosyltransferase 2-like" evidence="4">
    <location>
        <begin position="6"/>
        <end position="125"/>
    </location>
</feature>
<dbReference type="RefSeq" id="WP_042980989.1">
    <property type="nucleotide sequence ID" value="NZ_JMQC01000008.1"/>
</dbReference>
<keyword evidence="2" id="KW-0328">Glycosyltransferase</keyword>
<evidence type="ECO:0000313" key="6">
    <source>
        <dbReference type="EMBL" id="RFT64826.1"/>
    </source>
</evidence>
<name>A0A090ZHJ2_9BACI</name>
<dbReference type="GO" id="GO:0016757">
    <property type="term" value="F:glycosyltransferase activity"/>
    <property type="evidence" value="ECO:0007669"/>
    <property type="project" value="UniProtKB-KW"/>
</dbReference>
<organism evidence="5 7">
    <name type="scientific">Bacillus clarus</name>
    <dbReference type="NCBI Taxonomy" id="2338372"/>
    <lineage>
        <taxon>Bacteria</taxon>
        <taxon>Bacillati</taxon>
        <taxon>Bacillota</taxon>
        <taxon>Bacilli</taxon>
        <taxon>Bacillales</taxon>
        <taxon>Bacillaceae</taxon>
        <taxon>Bacillus</taxon>
        <taxon>Bacillus cereus group</taxon>
    </lineage>
</organism>
<dbReference type="Proteomes" id="UP000029389">
    <property type="component" value="Unassembled WGS sequence"/>
</dbReference>
<keyword evidence="3 5" id="KW-0808">Transferase</keyword>
<dbReference type="EMBL" id="JMQC01000008">
    <property type="protein sequence ID" value="KFN03706.1"/>
    <property type="molecule type" value="Genomic_DNA"/>
</dbReference>
<dbReference type="InterPro" id="IPR001173">
    <property type="entry name" value="Glyco_trans_2-like"/>
</dbReference>
<dbReference type="Gene3D" id="3.90.550.10">
    <property type="entry name" value="Spore Coat Polysaccharide Biosynthesis Protein SpsA, Chain A"/>
    <property type="match status" value="1"/>
</dbReference>
<proteinExistence type="inferred from homology"/>
<evidence type="ECO:0000256" key="1">
    <source>
        <dbReference type="ARBA" id="ARBA00006739"/>
    </source>
</evidence>
<sequence length="343" mass="40235">MNRNVSVIIPVYNAGKYITRCIESLLNQVLHNCEFIFINDGSTDNSVEIIEKYRVLDDRIILINQKNQGVSIARNQGILIANGEYIGFVDADDYVEADMYETLYNSAKQSNCDVIISNLRSEIEGHKVTIEYPFPTNIFLEKEYINKEILPYFLKSDNLNTAVNKIYKNSIITKNNVKFPEKVALGEDGMFNIQFFSNATNMKYIDYTGYYYRDVAGSATRDISKKDYFKRAVEVYNMELPKIYIEKVDKAKIRELKSRKFINSVISYVYIYFEPSKEIRFSKRYEYIKNMICNKYVREALPLYCEVTYSELGRYEKFLINMIKRKSTVGLYFAVSYSRLRNK</sequence>
<gene>
    <name evidence="6" type="ORF">D0U04_21450</name>
    <name evidence="5" type="ORF">DJ93_2240</name>
</gene>
<dbReference type="EMBL" id="QVOD01000033">
    <property type="protein sequence ID" value="RFT64826.1"/>
    <property type="molecule type" value="Genomic_DNA"/>
</dbReference>
<dbReference type="PANTHER" id="PTHR22916:SF51">
    <property type="entry name" value="GLYCOSYLTRANSFERASE EPSH-RELATED"/>
    <property type="match status" value="1"/>
</dbReference>
<evidence type="ECO:0000259" key="4">
    <source>
        <dbReference type="Pfam" id="PF00535"/>
    </source>
</evidence>
<evidence type="ECO:0000313" key="5">
    <source>
        <dbReference type="EMBL" id="KFN03706.1"/>
    </source>
</evidence>
<evidence type="ECO:0000256" key="3">
    <source>
        <dbReference type="ARBA" id="ARBA00022679"/>
    </source>
</evidence>
<comment type="caution">
    <text evidence="5">The sequence shown here is derived from an EMBL/GenBank/DDBJ whole genome shotgun (WGS) entry which is preliminary data.</text>
</comment>
<dbReference type="InterPro" id="IPR029044">
    <property type="entry name" value="Nucleotide-diphossugar_trans"/>
</dbReference>
<evidence type="ECO:0000313" key="8">
    <source>
        <dbReference type="Proteomes" id="UP000264294"/>
    </source>
</evidence>
<evidence type="ECO:0000256" key="2">
    <source>
        <dbReference type="ARBA" id="ARBA00022676"/>
    </source>
</evidence>
<dbReference type="Proteomes" id="UP000264294">
    <property type="component" value="Unassembled WGS sequence"/>
</dbReference>